<dbReference type="CDD" id="cd05907">
    <property type="entry name" value="VL_LC_FACS_like"/>
    <property type="match status" value="1"/>
</dbReference>
<evidence type="ECO:0000256" key="2">
    <source>
        <dbReference type="ARBA" id="ARBA00022840"/>
    </source>
</evidence>
<evidence type="ECO:0000259" key="3">
    <source>
        <dbReference type="Pfam" id="PF00501"/>
    </source>
</evidence>
<keyword evidence="5" id="KW-1185">Reference proteome</keyword>
<dbReference type="GO" id="GO:0016020">
    <property type="term" value="C:membrane"/>
    <property type="evidence" value="ECO:0007669"/>
    <property type="project" value="TreeGrafter"/>
</dbReference>
<dbReference type="Proteomes" id="UP001295423">
    <property type="component" value="Unassembled WGS sequence"/>
</dbReference>
<dbReference type="PANTHER" id="PTHR43272:SF33">
    <property type="entry name" value="AMP-BINDING DOMAIN-CONTAINING PROTEIN-RELATED"/>
    <property type="match status" value="1"/>
</dbReference>
<dbReference type="GO" id="GO:0004467">
    <property type="term" value="F:long-chain fatty acid-CoA ligase activity"/>
    <property type="evidence" value="ECO:0007669"/>
    <property type="project" value="TreeGrafter"/>
</dbReference>
<dbReference type="AlphaFoldDB" id="A0AAD2FF27"/>
<name>A0AAD2FF27_9STRA</name>
<evidence type="ECO:0000256" key="1">
    <source>
        <dbReference type="ARBA" id="ARBA00022741"/>
    </source>
</evidence>
<organism evidence="4 5">
    <name type="scientific">Cylindrotheca closterium</name>
    <dbReference type="NCBI Taxonomy" id="2856"/>
    <lineage>
        <taxon>Eukaryota</taxon>
        <taxon>Sar</taxon>
        <taxon>Stramenopiles</taxon>
        <taxon>Ochrophyta</taxon>
        <taxon>Bacillariophyta</taxon>
        <taxon>Bacillariophyceae</taxon>
        <taxon>Bacillariophycidae</taxon>
        <taxon>Bacillariales</taxon>
        <taxon>Bacillariaceae</taxon>
        <taxon>Cylindrotheca</taxon>
    </lineage>
</organism>
<protein>
    <recommendedName>
        <fullName evidence="3">AMP-dependent synthetase/ligase domain-containing protein</fullName>
    </recommendedName>
</protein>
<dbReference type="Pfam" id="PF23562">
    <property type="entry name" value="AMP-binding_C_3"/>
    <property type="match status" value="1"/>
</dbReference>
<dbReference type="GO" id="GO:0005524">
    <property type="term" value="F:ATP binding"/>
    <property type="evidence" value="ECO:0007669"/>
    <property type="project" value="UniProtKB-KW"/>
</dbReference>
<comment type="caution">
    <text evidence="4">The sequence shown here is derived from an EMBL/GenBank/DDBJ whole genome shotgun (WGS) entry which is preliminary data.</text>
</comment>
<dbReference type="SUPFAM" id="SSF56801">
    <property type="entry name" value="Acetyl-CoA synthetase-like"/>
    <property type="match status" value="1"/>
</dbReference>
<dbReference type="InterPro" id="IPR020845">
    <property type="entry name" value="AMP-binding_CS"/>
</dbReference>
<dbReference type="InterPro" id="IPR042099">
    <property type="entry name" value="ANL_N_sf"/>
</dbReference>
<evidence type="ECO:0000313" key="5">
    <source>
        <dbReference type="Proteomes" id="UP001295423"/>
    </source>
</evidence>
<dbReference type="Gene3D" id="3.40.50.12780">
    <property type="entry name" value="N-terminal domain of ligase-like"/>
    <property type="match status" value="1"/>
</dbReference>
<sequence length="683" mass="74914">MLSTQLRPGANKFIKSIARHRARELSGSLATQQWSASTNRSISTERENHFKNIGYLDDEGLTVFSTIHDMQVRSCDVYAENELFGSYDATENKFKYVTYEEFDNQVDRCRAVLKDLGVEEYGKVAIISNNRLEWAIISCAAYSLNASLVPMYEAQLPKDWTYILNDSGSCAVFCATQEIYDSLQKEVLPSTPTVTASICLDAPEGEPHAFATLMAAQNNDASSIIVKPTPDDLANLIYTSGTTGQPKGVELTHLNFASNTKSASRSLVDDPRDFIRESDRSLAFLPWAHSYGQTSELWASMSMGSSMGICRGIPDILEDLQMVQPTLLFSVPTLYKKVYDGVHNIIQTASPIRRRLMLSALKLGDAHARAANGDGIPLGPINSIKHSVLDKIVLSKIRDRFGGNLRCGFLGGSACPPEVLSFMDALGIPICEGYGLTETSPIITVNVPGKRSIGSVGRPIGGVSVYIVDPEGRPVADGEEGEVCCTGPNVMRGYYKNKEATDEVISVAPDGVSRMFHTGDLGRMNEDGYLMITGRIKEQYKLENGKYVVPTPIESAIGMSRFVSQVVLFGANRPYNVALVVPEWPAIRAELGIDDSVSEEELASDDNVCNLVDEEISKTCAMLKKFEVPKKWAFVGPFTAANNMLTPKMSIRRHKVVEAYEDTIAHLYGQSSSLHEQKDSEAA</sequence>
<feature type="domain" description="AMP-dependent synthetase/ligase" evidence="3">
    <location>
        <begin position="92"/>
        <end position="495"/>
    </location>
</feature>
<dbReference type="PANTHER" id="PTHR43272">
    <property type="entry name" value="LONG-CHAIN-FATTY-ACID--COA LIGASE"/>
    <property type="match status" value="1"/>
</dbReference>
<reference evidence="4" key="1">
    <citation type="submission" date="2023-08" db="EMBL/GenBank/DDBJ databases">
        <authorList>
            <person name="Audoor S."/>
            <person name="Bilcke G."/>
        </authorList>
    </citation>
    <scope>NUCLEOTIDE SEQUENCE</scope>
</reference>
<dbReference type="InterPro" id="IPR000873">
    <property type="entry name" value="AMP-dep_synth/lig_dom"/>
</dbReference>
<keyword evidence="1" id="KW-0547">Nucleotide-binding</keyword>
<dbReference type="EMBL" id="CAKOGP040000335">
    <property type="protein sequence ID" value="CAJ1934194.1"/>
    <property type="molecule type" value="Genomic_DNA"/>
</dbReference>
<accession>A0AAD2FF27</accession>
<evidence type="ECO:0000313" key="4">
    <source>
        <dbReference type="EMBL" id="CAJ1934194.1"/>
    </source>
</evidence>
<gene>
    <name evidence="4" type="ORF">CYCCA115_LOCUS3634</name>
</gene>
<proteinExistence type="predicted"/>
<keyword evidence="2" id="KW-0067">ATP-binding</keyword>
<dbReference type="PROSITE" id="PS00455">
    <property type="entry name" value="AMP_BINDING"/>
    <property type="match status" value="1"/>
</dbReference>
<dbReference type="Pfam" id="PF00501">
    <property type="entry name" value="AMP-binding"/>
    <property type="match status" value="1"/>
</dbReference>